<protein>
    <submittedName>
        <fullName evidence="1">AlpA family transcriptional regulator</fullName>
    </submittedName>
</protein>
<organism evidence="1 2">
    <name type="scientific">Billgrantia aerodenitrificans</name>
    <dbReference type="NCBI Taxonomy" id="2733483"/>
    <lineage>
        <taxon>Bacteria</taxon>
        <taxon>Pseudomonadati</taxon>
        <taxon>Pseudomonadota</taxon>
        <taxon>Gammaproteobacteria</taxon>
        <taxon>Oceanospirillales</taxon>
        <taxon>Halomonadaceae</taxon>
        <taxon>Billgrantia</taxon>
    </lineage>
</organism>
<sequence length="80" mass="8911">MANISSVSTSCETYQLLRRGEVLARCAFSNSTLHRLIKSGDFPPPIQLGSRAVAWIESEINSWIEQRIENARCSESDALV</sequence>
<name>A0ABS9AN73_9GAMM</name>
<dbReference type="RefSeq" id="WP_234252770.1">
    <property type="nucleotide sequence ID" value="NZ_JABFTV010000001.1"/>
</dbReference>
<dbReference type="PANTHER" id="PTHR36154">
    <property type="entry name" value="DNA-BINDING TRANSCRIPTIONAL ACTIVATOR ALPA"/>
    <property type="match status" value="1"/>
</dbReference>
<dbReference type="Gene3D" id="1.10.238.160">
    <property type="match status" value="1"/>
</dbReference>
<proteinExistence type="predicted"/>
<evidence type="ECO:0000313" key="2">
    <source>
        <dbReference type="Proteomes" id="UP001320272"/>
    </source>
</evidence>
<gene>
    <name evidence="1" type="ORF">HOP59_03245</name>
</gene>
<dbReference type="Proteomes" id="UP001320272">
    <property type="component" value="Unassembled WGS sequence"/>
</dbReference>
<comment type="caution">
    <text evidence="1">The sequence shown here is derived from an EMBL/GenBank/DDBJ whole genome shotgun (WGS) entry which is preliminary data.</text>
</comment>
<dbReference type="EMBL" id="JABFTV010000001">
    <property type="protein sequence ID" value="MCE8023148.1"/>
    <property type="molecule type" value="Genomic_DNA"/>
</dbReference>
<dbReference type="InterPro" id="IPR052931">
    <property type="entry name" value="Prophage_regulatory_activator"/>
</dbReference>
<dbReference type="PANTHER" id="PTHR36154:SF1">
    <property type="entry name" value="DNA-BINDING TRANSCRIPTIONAL ACTIVATOR ALPA"/>
    <property type="match status" value="1"/>
</dbReference>
<reference evidence="1 2" key="1">
    <citation type="journal article" date="2021" name="Front. Microbiol.">
        <title>Aerobic Denitrification and Heterotrophic Sulfur Oxidation in the Genus Halomonas Revealed by Six Novel Species Characterizations and Genome-Based Analysis.</title>
        <authorList>
            <person name="Wang L."/>
            <person name="Shao Z."/>
        </authorList>
    </citation>
    <scope>NUCLEOTIDE SEQUENCE [LARGE SCALE GENOMIC DNA]</scope>
    <source>
        <strain evidence="1 2">MCCC 1A11058</strain>
    </source>
</reference>
<dbReference type="InterPro" id="IPR010260">
    <property type="entry name" value="AlpA"/>
</dbReference>
<dbReference type="Pfam" id="PF05930">
    <property type="entry name" value="Phage_AlpA"/>
    <property type="match status" value="1"/>
</dbReference>
<accession>A0ABS9AN73</accession>
<keyword evidence="2" id="KW-1185">Reference proteome</keyword>
<evidence type="ECO:0000313" key="1">
    <source>
        <dbReference type="EMBL" id="MCE8023148.1"/>
    </source>
</evidence>